<dbReference type="OrthoDB" id="6281484at2"/>
<gene>
    <name evidence="2" type="ORF">BIW53_18915</name>
</gene>
<sequence length="330" mass="37920">MIKKILLFLVVQSCFFSQFVFADEASVLYLKVFSVNENIVVKANLMGEHLTYKVKESKTKINLDFSHLWNELDTWEVTKESVDKRISHYEDLFLKPINGLLKKAKQIHFIVDENSVRYAMGLIPYEGKPLFLHYPISYSYNNVVVTQKSFYSESWSGLSISDHTADPENAASYLSKFILNNSHYKMEDLSYSKFVESGPFDVLLFSLHGVRTDSSARMTFNEQWLSANDFSHFKSKLIYLDSCQMGSSIDFLKKLQDYGNEFFIAPLFSNEAGGSSSATIKGFFSNLKSGDSPAVSMYKVRKELFEKYSKSDGVDVAYWKAFPFRVYQQI</sequence>
<feature type="signal peptide" evidence="1">
    <location>
        <begin position="1"/>
        <end position="22"/>
    </location>
</feature>
<keyword evidence="1" id="KW-0732">Signal</keyword>
<dbReference type="EMBL" id="MNAN01000037">
    <property type="protein sequence ID" value="OHU93434.1"/>
    <property type="molecule type" value="Genomic_DNA"/>
</dbReference>
<comment type="caution">
    <text evidence="2">The sequence shown here is derived from an EMBL/GenBank/DDBJ whole genome shotgun (WGS) entry which is preliminary data.</text>
</comment>
<dbReference type="STRING" id="327939.BIW53_18915"/>
<name>A0A1S1N1V2_9GAMM</name>
<feature type="chain" id="PRO_5010233043" description="CHAT domain-containing protein" evidence="1">
    <location>
        <begin position="23"/>
        <end position="330"/>
    </location>
</feature>
<dbReference type="RefSeq" id="WP_070993589.1">
    <property type="nucleotide sequence ID" value="NZ_CBCSHD010000012.1"/>
</dbReference>
<evidence type="ECO:0008006" key="4">
    <source>
        <dbReference type="Google" id="ProtNLM"/>
    </source>
</evidence>
<dbReference type="AlphaFoldDB" id="A0A1S1N1V2"/>
<reference evidence="2 3" key="1">
    <citation type="submission" date="2016-10" db="EMBL/GenBank/DDBJ databases">
        <title>Pseudoalteromonas amylolytica sp. nov., isolated from the surface seawater.</title>
        <authorList>
            <person name="Wu Y.-H."/>
            <person name="Cheng H."/>
            <person name="Jin X.-B."/>
            <person name="Wang C.-S."/>
            <person name="Xu X.-W."/>
        </authorList>
    </citation>
    <scope>NUCLEOTIDE SEQUENCE [LARGE SCALE GENOMIC DNA]</scope>
    <source>
        <strain evidence="2 3">JCM 12483</strain>
    </source>
</reference>
<dbReference type="Proteomes" id="UP000180253">
    <property type="component" value="Unassembled WGS sequence"/>
</dbReference>
<evidence type="ECO:0000313" key="3">
    <source>
        <dbReference type="Proteomes" id="UP000180253"/>
    </source>
</evidence>
<proteinExistence type="predicted"/>
<organism evidence="2 3">
    <name type="scientific">Pseudoalteromonas byunsanensis</name>
    <dbReference type="NCBI Taxonomy" id="327939"/>
    <lineage>
        <taxon>Bacteria</taxon>
        <taxon>Pseudomonadati</taxon>
        <taxon>Pseudomonadota</taxon>
        <taxon>Gammaproteobacteria</taxon>
        <taxon>Alteromonadales</taxon>
        <taxon>Pseudoalteromonadaceae</taxon>
        <taxon>Pseudoalteromonas</taxon>
    </lineage>
</organism>
<evidence type="ECO:0000256" key="1">
    <source>
        <dbReference type="SAM" id="SignalP"/>
    </source>
</evidence>
<evidence type="ECO:0000313" key="2">
    <source>
        <dbReference type="EMBL" id="OHU93434.1"/>
    </source>
</evidence>
<keyword evidence="3" id="KW-1185">Reference proteome</keyword>
<protein>
    <recommendedName>
        <fullName evidence="4">CHAT domain-containing protein</fullName>
    </recommendedName>
</protein>
<accession>A0A1S1N1V2</accession>